<dbReference type="InterPro" id="IPR008947">
    <property type="entry name" value="PLipase_C/P1_nuclease_dom_sf"/>
</dbReference>
<evidence type="ECO:0000256" key="2">
    <source>
        <dbReference type="ARBA" id="ARBA00022722"/>
    </source>
</evidence>
<keyword evidence="6" id="KW-1015">Disulfide bond</keyword>
<reference evidence="10" key="2">
    <citation type="submission" date="2015-01" db="EMBL/GenBank/DDBJ databases">
        <title>Evolutionary Origins and Diversification of the Mycorrhizal Mutualists.</title>
        <authorList>
            <consortium name="DOE Joint Genome Institute"/>
            <consortium name="Mycorrhizal Genomics Consortium"/>
            <person name="Kohler A."/>
            <person name="Kuo A."/>
            <person name="Nagy L.G."/>
            <person name="Floudas D."/>
            <person name="Copeland A."/>
            <person name="Barry K.W."/>
            <person name="Cichocki N."/>
            <person name="Veneault-Fourrey C."/>
            <person name="LaButti K."/>
            <person name="Lindquist E.A."/>
            <person name="Lipzen A."/>
            <person name="Lundell T."/>
            <person name="Morin E."/>
            <person name="Murat C."/>
            <person name="Riley R."/>
            <person name="Ohm R."/>
            <person name="Sun H."/>
            <person name="Tunlid A."/>
            <person name="Henrissat B."/>
            <person name="Grigoriev I.V."/>
            <person name="Hibbett D.S."/>
            <person name="Martin F."/>
        </authorList>
    </citation>
    <scope>NUCLEOTIDE SEQUENCE [LARGE SCALE GENOMIC DNA]</scope>
    <source>
        <strain evidence="10">LaAM-08-1</strain>
    </source>
</reference>
<evidence type="ECO:0000256" key="6">
    <source>
        <dbReference type="ARBA" id="ARBA00023157"/>
    </source>
</evidence>
<evidence type="ECO:0000256" key="7">
    <source>
        <dbReference type="ARBA" id="ARBA00023180"/>
    </source>
</evidence>
<evidence type="ECO:0000256" key="8">
    <source>
        <dbReference type="SAM" id="MobiDB-lite"/>
    </source>
</evidence>
<dbReference type="GO" id="GO:0016788">
    <property type="term" value="F:hydrolase activity, acting on ester bonds"/>
    <property type="evidence" value="ECO:0007669"/>
    <property type="project" value="InterPro"/>
</dbReference>
<comment type="similarity">
    <text evidence="1">Belongs to the nuclease type I family.</text>
</comment>
<reference evidence="9 10" key="1">
    <citation type="submission" date="2014-04" db="EMBL/GenBank/DDBJ databases">
        <authorList>
            <consortium name="DOE Joint Genome Institute"/>
            <person name="Kuo A."/>
            <person name="Kohler A."/>
            <person name="Nagy L.G."/>
            <person name="Floudas D."/>
            <person name="Copeland A."/>
            <person name="Barry K.W."/>
            <person name="Cichocki N."/>
            <person name="Veneault-Fourrey C."/>
            <person name="LaButti K."/>
            <person name="Lindquist E.A."/>
            <person name="Lipzen A."/>
            <person name="Lundell T."/>
            <person name="Morin E."/>
            <person name="Murat C."/>
            <person name="Sun H."/>
            <person name="Tunlid A."/>
            <person name="Henrissat B."/>
            <person name="Grigoriev I.V."/>
            <person name="Hibbett D.S."/>
            <person name="Martin F."/>
            <person name="Nordberg H.P."/>
            <person name="Cantor M.N."/>
            <person name="Hua S.X."/>
        </authorList>
    </citation>
    <scope>NUCLEOTIDE SEQUENCE [LARGE SCALE GENOMIC DNA]</scope>
    <source>
        <strain evidence="9 10">LaAM-08-1</strain>
    </source>
</reference>
<dbReference type="Gene3D" id="1.10.575.10">
    <property type="entry name" value="P1 Nuclease"/>
    <property type="match status" value="2"/>
</dbReference>
<gene>
    <name evidence="9" type="ORF">K443DRAFT_5767</name>
</gene>
<keyword evidence="5" id="KW-0378">Hydrolase</keyword>
<dbReference type="Pfam" id="PF02265">
    <property type="entry name" value="S1-P1_nuclease"/>
    <property type="match status" value="2"/>
</dbReference>
<evidence type="ECO:0000313" key="9">
    <source>
        <dbReference type="EMBL" id="KIK02871.1"/>
    </source>
</evidence>
<dbReference type="HOGENOM" id="CLU_510042_0_0_1"/>
<organism evidence="9 10">
    <name type="scientific">Laccaria amethystina LaAM-08-1</name>
    <dbReference type="NCBI Taxonomy" id="1095629"/>
    <lineage>
        <taxon>Eukaryota</taxon>
        <taxon>Fungi</taxon>
        <taxon>Dikarya</taxon>
        <taxon>Basidiomycota</taxon>
        <taxon>Agaricomycotina</taxon>
        <taxon>Agaricomycetes</taxon>
        <taxon>Agaricomycetidae</taxon>
        <taxon>Agaricales</taxon>
        <taxon>Agaricineae</taxon>
        <taxon>Hydnangiaceae</taxon>
        <taxon>Laccaria</taxon>
    </lineage>
</organism>
<dbReference type="OrthoDB" id="441446at2759"/>
<dbReference type="AlphaFoldDB" id="A0A0C9XDB7"/>
<evidence type="ECO:0000256" key="3">
    <source>
        <dbReference type="ARBA" id="ARBA00022723"/>
    </source>
</evidence>
<keyword evidence="3" id="KW-0479">Metal-binding</keyword>
<dbReference type="GO" id="GO:0004519">
    <property type="term" value="F:endonuclease activity"/>
    <property type="evidence" value="ECO:0007669"/>
    <property type="project" value="UniProtKB-KW"/>
</dbReference>
<proteinExistence type="inferred from homology"/>
<evidence type="ECO:0000256" key="4">
    <source>
        <dbReference type="ARBA" id="ARBA00022759"/>
    </source>
</evidence>
<feature type="region of interest" description="Disordered" evidence="8">
    <location>
        <begin position="249"/>
        <end position="268"/>
    </location>
</feature>
<feature type="region of interest" description="Disordered" evidence="8">
    <location>
        <begin position="511"/>
        <end position="534"/>
    </location>
</feature>
<dbReference type="EMBL" id="KN838586">
    <property type="protein sequence ID" value="KIK02871.1"/>
    <property type="molecule type" value="Genomic_DNA"/>
</dbReference>
<keyword evidence="10" id="KW-1185">Reference proteome</keyword>
<evidence type="ECO:0000313" key="10">
    <source>
        <dbReference type="Proteomes" id="UP000054477"/>
    </source>
</evidence>
<accession>A0A0C9XDB7</accession>
<dbReference type="PANTHER" id="PTHR33146:SF29">
    <property type="entry name" value="S1_P1 NUCLEASE"/>
    <property type="match status" value="1"/>
</dbReference>
<dbReference type="SUPFAM" id="SSF48537">
    <property type="entry name" value="Phospholipase C/P1 nuclease"/>
    <property type="match status" value="2"/>
</dbReference>
<evidence type="ECO:0000256" key="1">
    <source>
        <dbReference type="ARBA" id="ARBA00009547"/>
    </source>
</evidence>
<keyword evidence="7" id="KW-0325">Glycoprotein</keyword>
<dbReference type="GO" id="GO:0046872">
    <property type="term" value="F:metal ion binding"/>
    <property type="evidence" value="ECO:0007669"/>
    <property type="project" value="UniProtKB-KW"/>
</dbReference>
<dbReference type="InterPro" id="IPR003154">
    <property type="entry name" value="S1/P1nuclease"/>
</dbReference>
<protein>
    <submittedName>
        <fullName evidence="9">Uncharacterized protein</fullName>
    </submittedName>
</protein>
<dbReference type="GO" id="GO:0003676">
    <property type="term" value="F:nucleic acid binding"/>
    <property type="evidence" value="ECO:0007669"/>
    <property type="project" value="InterPro"/>
</dbReference>
<keyword evidence="2" id="KW-0540">Nuclease</keyword>
<dbReference type="PANTHER" id="PTHR33146">
    <property type="entry name" value="ENDONUCLEASE 4"/>
    <property type="match status" value="1"/>
</dbReference>
<dbReference type="STRING" id="1095629.A0A0C9XDB7"/>
<dbReference type="GO" id="GO:0006308">
    <property type="term" value="P:DNA catabolic process"/>
    <property type="evidence" value="ECO:0007669"/>
    <property type="project" value="InterPro"/>
</dbReference>
<keyword evidence="4" id="KW-0255">Endonuclease</keyword>
<name>A0A0C9XDB7_9AGAR</name>
<dbReference type="Proteomes" id="UP000054477">
    <property type="component" value="Unassembled WGS sequence"/>
</dbReference>
<sequence length="534" mass="60538">MRLSCPLDAIKDVTSMLEDWTRGEANDGAANEALKFLVHFMKDLHMPLHLTGRDRGGNSDRVFWGGRQTSLSIPLFYFEQLRPPLPMGRPPRRQSHLHNPAELLQAPSLPGRGARTPRTIYDSYIRRIMWEGVFQIWSDQVPEWFSCPETTPAAAAAARVMGMCPRLLRQHSNSIFMELDTHNRANIPPLNRPINPMHHHRLFLHNLSPLGSTCCIALTDRYKPNMTWSTQLRYIGALDDNPPSSCAFPGMGWDKTRMGSRGDKRRRSERSTNFLIHIFGDAHQPMHMTGRERSGNQIQVAFGGKETNLHAVGDDSLITKATSAIPHNYTSPLPYSEIEQALRGSSSYDPYIRRIIWEGIFQKWAKEIPGWLSCPDAVKPTSVDAQVALGLGRTTGIEILPDNDVLCSYYWARPIHDLLCDGVWPKEVDPPYKRTDDITGTRHSSPFRHDWTTLARRETAHTNLLCPTLRSDRQKLDHRPPFLDAQTGSRCIYNVFQILIPSLSSPNLRLLGARFPDDTDNLNPQPSSPQPRKP</sequence>
<evidence type="ECO:0000256" key="5">
    <source>
        <dbReference type="ARBA" id="ARBA00022801"/>
    </source>
</evidence>